<dbReference type="AlphaFoldDB" id="E8LDH5"/>
<organism evidence="1 2">
    <name type="scientific">Phascolarctobacterium succinatutens YIT 12067</name>
    <dbReference type="NCBI Taxonomy" id="626939"/>
    <lineage>
        <taxon>Bacteria</taxon>
        <taxon>Bacillati</taxon>
        <taxon>Bacillota</taxon>
        <taxon>Negativicutes</taxon>
        <taxon>Acidaminococcales</taxon>
        <taxon>Acidaminococcaceae</taxon>
        <taxon>Phascolarctobacterium</taxon>
    </lineage>
</organism>
<name>E8LDH5_9FIRM</name>
<evidence type="ECO:0000313" key="1">
    <source>
        <dbReference type="EMBL" id="EFY05090.1"/>
    </source>
</evidence>
<accession>E8LDH5</accession>
<gene>
    <name evidence="1" type="ORF">HMPREF9443_00902</name>
</gene>
<sequence>MFTFVAFIIKAVYGEIMTILSDLQKLSRKNCKDFSILLIWI</sequence>
<dbReference type="EMBL" id="AEVN01000035">
    <property type="protein sequence ID" value="EFY05090.1"/>
    <property type="molecule type" value="Genomic_DNA"/>
</dbReference>
<reference evidence="1 2" key="1">
    <citation type="submission" date="2011-01" db="EMBL/GenBank/DDBJ databases">
        <authorList>
            <person name="Weinstock G."/>
            <person name="Sodergren E."/>
            <person name="Clifton S."/>
            <person name="Fulton L."/>
            <person name="Fulton B."/>
            <person name="Courtney L."/>
            <person name="Fronick C."/>
            <person name="Harrison M."/>
            <person name="Strong C."/>
            <person name="Farmer C."/>
            <person name="Delahaunty K."/>
            <person name="Markovic C."/>
            <person name="Hall O."/>
            <person name="Minx P."/>
            <person name="Tomlinson C."/>
            <person name="Mitreva M."/>
            <person name="Hou S."/>
            <person name="Chen J."/>
            <person name="Wollam A."/>
            <person name="Pepin K.H."/>
            <person name="Johnson M."/>
            <person name="Bhonagiri V."/>
            <person name="Zhang X."/>
            <person name="Suruliraj S."/>
            <person name="Warren W."/>
            <person name="Chinwalla A."/>
            <person name="Mardis E.R."/>
            <person name="Wilson R.K."/>
        </authorList>
    </citation>
    <scope>NUCLEOTIDE SEQUENCE [LARGE SCALE GENOMIC DNA]</scope>
    <source>
        <strain evidence="1 2">YIT 12067</strain>
    </source>
</reference>
<evidence type="ECO:0000313" key="2">
    <source>
        <dbReference type="Proteomes" id="UP000004923"/>
    </source>
</evidence>
<proteinExistence type="predicted"/>
<protein>
    <submittedName>
        <fullName evidence="1">Uncharacterized protein</fullName>
    </submittedName>
</protein>
<dbReference type="HOGENOM" id="CLU_3274231_0_0_9"/>
<dbReference type="Proteomes" id="UP000004923">
    <property type="component" value="Unassembled WGS sequence"/>
</dbReference>
<comment type="caution">
    <text evidence="1">The sequence shown here is derived from an EMBL/GenBank/DDBJ whole genome shotgun (WGS) entry which is preliminary data.</text>
</comment>
<keyword evidence="2" id="KW-1185">Reference proteome</keyword>